<sequence length="513" mass="57334">MIDKALLGAIAVASTSIYLLLIVVQKIQRAQKASKLGCQGLQPALVNDPSGVATVRKFQAASSEKRVPAMLAEDFDKLSKEHGRVVSTAKMPGLFFNDNIMTIEPKNIQTVLAGSFKDFEIGPTRVDNLRPVLGEGIFASNGKIWEHSRALLRPQFVRSQISDISLEERHVQSLMTVIDREVTPTGWTNFLDVQPLFFRLTLDSATEFLFGESVNSQLNNADTFAADFDLAQQLLSDAGRLGPAHWIKHDKNFHATAKRVHDYIDYFVQKAIKKARDGKVDPERYVFLDALAQSTTDPVELRSQLLNILLAGRDTTASTLSWFIHTMSNAKHSATYQKLRAHVLEEFGTYTNPNDITFERLKRSQYLQWCISEILRIYPIVPVNGRAAVRDTVLPSGGGSDGQSPLFIKKGVIVNYSVHAMHRRKDLWGPDADEFIPERWEARRPGWEYLPFNGGPRICIGQQFALTEIAYVLVRFIQRVDALDGSQAGAVKHGLSLTNAPGEGVRVRLHLDQ</sequence>
<reference evidence="15 16" key="1">
    <citation type="journal article" date="2015" name="Genome Announc.">
        <title>Draft Genome Sequence and Gene Annotation of the Entomopathogenic Fungus Verticillium hemipterigenum.</title>
        <authorList>
            <person name="Horn F."/>
            <person name="Habel A."/>
            <person name="Scharf D.H."/>
            <person name="Dworschak J."/>
            <person name="Brakhage A.A."/>
            <person name="Guthke R."/>
            <person name="Hertweck C."/>
            <person name="Linde J."/>
        </authorList>
    </citation>
    <scope>NUCLEOTIDE SEQUENCE [LARGE SCALE GENOMIC DNA]</scope>
</reference>
<dbReference type="PRINTS" id="PR01239">
    <property type="entry name" value="EP450IICYP52"/>
</dbReference>
<comment type="subcellular location">
    <subcellularLocation>
        <location evidence="2">Membrane</location>
        <topology evidence="2">Single-pass membrane protein</topology>
    </subcellularLocation>
</comment>
<evidence type="ECO:0000256" key="10">
    <source>
        <dbReference type="ARBA" id="ARBA00023033"/>
    </source>
</evidence>
<evidence type="ECO:0000256" key="5">
    <source>
        <dbReference type="ARBA" id="ARBA00022692"/>
    </source>
</evidence>
<evidence type="ECO:0000256" key="6">
    <source>
        <dbReference type="ARBA" id="ARBA00022723"/>
    </source>
</evidence>
<evidence type="ECO:0000256" key="3">
    <source>
        <dbReference type="ARBA" id="ARBA00010617"/>
    </source>
</evidence>
<evidence type="ECO:0000256" key="2">
    <source>
        <dbReference type="ARBA" id="ARBA00004167"/>
    </source>
</evidence>
<evidence type="ECO:0000256" key="8">
    <source>
        <dbReference type="ARBA" id="ARBA00023002"/>
    </source>
</evidence>
<keyword evidence="11 14" id="KW-0472">Membrane</keyword>
<evidence type="ECO:0000256" key="12">
    <source>
        <dbReference type="PIRSR" id="PIRSR602402-1"/>
    </source>
</evidence>
<dbReference type="GO" id="GO:0016712">
    <property type="term" value="F:oxidoreductase activity, acting on paired donors, with incorporation or reduction of molecular oxygen, reduced flavin or flavoprotein as one donor, and incorporation of one atom of oxygen"/>
    <property type="evidence" value="ECO:0007669"/>
    <property type="project" value="InterPro"/>
</dbReference>
<protein>
    <recommendedName>
        <fullName evidence="17">Cytochrome P450</fullName>
    </recommendedName>
</protein>
<name>A0A0A1SY03_9HYPO</name>
<dbReference type="Pfam" id="PF00067">
    <property type="entry name" value="p450"/>
    <property type="match status" value="1"/>
</dbReference>
<dbReference type="GO" id="GO:0016020">
    <property type="term" value="C:membrane"/>
    <property type="evidence" value="ECO:0007669"/>
    <property type="project" value="UniProtKB-SubCell"/>
</dbReference>
<dbReference type="PROSITE" id="PS00086">
    <property type="entry name" value="CYTOCHROME_P450"/>
    <property type="match status" value="1"/>
</dbReference>
<evidence type="ECO:0000313" key="16">
    <source>
        <dbReference type="Proteomes" id="UP000039046"/>
    </source>
</evidence>
<evidence type="ECO:0000256" key="7">
    <source>
        <dbReference type="ARBA" id="ARBA00022989"/>
    </source>
</evidence>
<accession>A0A0A1SY03</accession>
<dbReference type="InterPro" id="IPR002974">
    <property type="entry name" value="Cyt_P450_E_CYP52_ascomycetes"/>
</dbReference>
<keyword evidence="6 12" id="KW-0479">Metal-binding</keyword>
<keyword evidence="8 13" id="KW-0560">Oxidoreductase</keyword>
<dbReference type="Gene3D" id="1.10.630.10">
    <property type="entry name" value="Cytochrome P450"/>
    <property type="match status" value="1"/>
</dbReference>
<feature type="binding site" description="axial binding residue" evidence="12">
    <location>
        <position position="459"/>
    </location>
    <ligand>
        <name>heme</name>
        <dbReference type="ChEBI" id="CHEBI:30413"/>
    </ligand>
    <ligandPart>
        <name>Fe</name>
        <dbReference type="ChEBI" id="CHEBI:18248"/>
    </ligandPart>
</feature>
<organism evidence="15 16">
    <name type="scientific">[Torrubiella] hemipterigena</name>
    <dbReference type="NCBI Taxonomy" id="1531966"/>
    <lineage>
        <taxon>Eukaryota</taxon>
        <taxon>Fungi</taxon>
        <taxon>Dikarya</taxon>
        <taxon>Ascomycota</taxon>
        <taxon>Pezizomycotina</taxon>
        <taxon>Sordariomycetes</taxon>
        <taxon>Hypocreomycetidae</taxon>
        <taxon>Hypocreales</taxon>
        <taxon>Clavicipitaceae</taxon>
        <taxon>Clavicipitaceae incertae sedis</taxon>
        <taxon>'Torrubiella' clade</taxon>
    </lineage>
</organism>
<dbReference type="InterPro" id="IPR047146">
    <property type="entry name" value="Cyt_P450_E_CYP52_fungi"/>
</dbReference>
<comment type="similarity">
    <text evidence="3 13">Belongs to the cytochrome P450 family.</text>
</comment>
<dbReference type="EMBL" id="CDHN01000002">
    <property type="protein sequence ID" value="CEJ83735.1"/>
    <property type="molecule type" value="Genomic_DNA"/>
</dbReference>
<keyword evidence="4 12" id="KW-0349">Heme</keyword>
<dbReference type="STRING" id="1531966.A0A0A1SY03"/>
<dbReference type="PANTHER" id="PTHR24287:SF1">
    <property type="entry name" value="P450, PUTATIVE (EUROFUNG)-RELATED"/>
    <property type="match status" value="1"/>
</dbReference>
<evidence type="ECO:0000256" key="13">
    <source>
        <dbReference type="RuleBase" id="RU000461"/>
    </source>
</evidence>
<dbReference type="SUPFAM" id="SSF48264">
    <property type="entry name" value="Cytochrome P450"/>
    <property type="match status" value="1"/>
</dbReference>
<evidence type="ECO:0000256" key="4">
    <source>
        <dbReference type="ARBA" id="ARBA00022617"/>
    </source>
</evidence>
<dbReference type="GO" id="GO:0020037">
    <property type="term" value="F:heme binding"/>
    <property type="evidence" value="ECO:0007669"/>
    <property type="project" value="InterPro"/>
</dbReference>
<dbReference type="OrthoDB" id="1470350at2759"/>
<feature type="transmembrane region" description="Helical" evidence="14">
    <location>
        <begin position="6"/>
        <end position="24"/>
    </location>
</feature>
<evidence type="ECO:0000256" key="1">
    <source>
        <dbReference type="ARBA" id="ARBA00001971"/>
    </source>
</evidence>
<dbReference type="InterPro" id="IPR001128">
    <property type="entry name" value="Cyt_P450"/>
</dbReference>
<keyword evidence="9 12" id="KW-0408">Iron</keyword>
<evidence type="ECO:0008006" key="17">
    <source>
        <dbReference type="Google" id="ProtNLM"/>
    </source>
</evidence>
<gene>
    <name evidence="15" type="ORF">VHEMI03241</name>
</gene>
<dbReference type="InterPro" id="IPR002402">
    <property type="entry name" value="Cyt_P450_E_grp-II"/>
</dbReference>
<keyword evidence="5 14" id="KW-0812">Transmembrane</keyword>
<dbReference type="PRINTS" id="PR00385">
    <property type="entry name" value="P450"/>
</dbReference>
<dbReference type="GO" id="GO:0005506">
    <property type="term" value="F:iron ion binding"/>
    <property type="evidence" value="ECO:0007669"/>
    <property type="project" value="InterPro"/>
</dbReference>
<keyword evidence="7 14" id="KW-1133">Transmembrane helix</keyword>
<dbReference type="PANTHER" id="PTHR24287">
    <property type="entry name" value="P450, PUTATIVE (EUROFUNG)-RELATED"/>
    <property type="match status" value="1"/>
</dbReference>
<evidence type="ECO:0000256" key="9">
    <source>
        <dbReference type="ARBA" id="ARBA00023004"/>
    </source>
</evidence>
<dbReference type="AlphaFoldDB" id="A0A0A1SY03"/>
<dbReference type="InterPro" id="IPR036396">
    <property type="entry name" value="Cyt_P450_sf"/>
</dbReference>
<proteinExistence type="inferred from homology"/>
<dbReference type="Proteomes" id="UP000039046">
    <property type="component" value="Unassembled WGS sequence"/>
</dbReference>
<dbReference type="PRINTS" id="PR00464">
    <property type="entry name" value="EP450II"/>
</dbReference>
<evidence type="ECO:0000256" key="14">
    <source>
        <dbReference type="SAM" id="Phobius"/>
    </source>
</evidence>
<dbReference type="CDD" id="cd11063">
    <property type="entry name" value="CYP52"/>
    <property type="match status" value="1"/>
</dbReference>
<keyword evidence="16" id="KW-1185">Reference proteome</keyword>
<dbReference type="InterPro" id="IPR017972">
    <property type="entry name" value="Cyt_P450_CS"/>
</dbReference>
<evidence type="ECO:0000313" key="15">
    <source>
        <dbReference type="EMBL" id="CEJ83735.1"/>
    </source>
</evidence>
<dbReference type="HOGENOM" id="CLU_001570_27_0_1"/>
<evidence type="ECO:0000256" key="11">
    <source>
        <dbReference type="ARBA" id="ARBA00023136"/>
    </source>
</evidence>
<comment type="cofactor">
    <cofactor evidence="1 12">
        <name>heme</name>
        <dbReference type="ChEBI" id="CHEBI:30413"/>
    </cofactor>
</comment>
<keyword evidence="10 13" id="KW-0503">Monooxygenase</keyword>